<dbReference type="PANTHER" id="PTHR33376">
    <property type="match status" value="1"/>
</dbReference>
<keyword evidence="4" id="KW-0732">Signal</keyword>
<dbReference type="CDD" id="cd13603">
    <property type="entry name" value="PBP2_TRAP_Siap_TeaA_like"/>
    <property type="match status" value="1"/>
</dbReference>
<organism evidence="5 6">
    <name type="scientific">Phyllobacterium myrsinacearum</name>
    <dbReference type="NCBI Taxonomy" id="28101"/>
    <lineage>
        <taxon>Bacteria</taxon>
        <taxon>Pseudomonadati</taxon>
        <taxon>Pseudomonadota</taxon>
        <taxon>Alphaproteobacteria</taxon>
        <taxon>Hyphomicrobiales</taxon>
        <taxon>Phyllobacteriaceae</taxon>
        <taxon>Phyllobacterium</taxon>
    </lineage>
</organism>
<evidence type="ECO:0000256" key="4">
    <source>
        <dbReference type="ARBA" id="ARBA00022729"/>
    </source>
</evidence>
<evidence type="ECO:0000256" key="1">
    <source>
        <dbReference type="ARBA" id="ARBA00004196"/>
    </source>
</evidence>
<evidence type="ECO:0000313" key="5">
    <source>
        <dbReference type="EMBL" id="PRD58243.1"/>
    </source>
</evidence>
<dbReference type="InterPro" id="IPR018389">
    <property type="entry name" value="DctP_fam"/>
</dbReference>
<evidence type="ECO:0000313" key="6">
    <source>
        <dbReference type="Proteomes" id="UP000238563"/>
    </source>
</evidence>
<dbReference type="EMBL" id="PVBT01000001">
    <property type="protein sequence ID" value="PRD58243.1"/>
    <property type="molecule type" value="Genomic_DNA"/>
</dbReference>
<comment type="caution">
    <text evidence="5">The sequence shown here is derived from an EMBL/GenBank/DDBJ whole genome shotgun (WGS) entry which is preliminary data.</text>
</comment>
<sequence>MKDFRLTRRAFGLGLAGAGTFAILGRATRAEAAPVTLRMSSSLPADPNSAHWLWYDRFQSSLKNKAGDAVEIKYFPDNQLGKEADIVGQVKLGIVDMMISGSSIWGTLAPEIGVLDLGYLFNSMDAAGPVLDGSAGKVLNGIFADKIGVEVVSWAYSLGGRNVTARQPANTPELLKGQKIRVLPVANFVATLKAMGASPTPMSLGEVYTALQTGVIDGLEHDAPTVLALKCYEVAKHISLTQHICNPQTIVIGRRALSKIPAEHLPAFREAAAEASAFQRSKANEIEASALAKLRSNGVTTHEVDRAAFKQLVLPLWDEFARTYPSTKPVLESITKA</sequence>
<dbReference type="GO" id="GO:0030288">
    <property type="term" value="C:outer membrane-bounded periplasmic space"/>
    <property type="evidence" value="ECO:0007669"/>
    <property type="project" value="InterPro"/>
</dbReference>
<comment type="similarity">
    <text evidence="2">Belongs to the bacterial solute-binding protein 7 family.</text>
</comment>
<protein>
    <submittedName>
        <fullName evidence="5">C4-dicarboxylate ABC transporter substrate-binding protein</fullName>
    </submittedName>
</protein>
<dbReference type="NCBIfam" id="NF037995">
    <property type="entry name" value="TRAP_S1"/>
    <property type="match status" value="1"/>
</dbReference>
<dbReference type="GO" id="GO:0055085">
    <property type="term" value="P:transmembrane transport"/>
    <property type="evidence" value="ECO:0007669"/>
    <property type="project" value="InterPro"/>
</dbReference>
<dbReference type="Proteomes" id="UP000238563">
    <property type="component" value="Unassembled WGS sequence"/>
</dbReference>
<name>A0A2S9JY19_9HYPH</name>
<reference evidence="5 6" key="1">
    <citation type="submission" date="2018-02" db="EMBL/GenBank/DDBJ databases">
        <title>The draft genome of Phyllobacterium myrsinacearum DSM5892.</title>
        <authorList>
            <person name="Li L."/>
            <person name="Liu L."/>
            <person name="Zhang X."/>
            <person name="Wang T."/>
        </authorList>
    </citation>
    <scope>NUCLEOTIDE SEQUENCE [LARGE SCALE GENOMIC DNA]</scope>
    <source>
        <strain evidence="5 6">DSM 5892</strain>
    </source>
</reference>
<dbReference type="PROSITE" id="PS51318">
    <property type="entry name" value="TAT"/>
    <property type="match status" value="1"/>
</dbReference>
<dbReference type="InterPro" id="IPR038404">
    <property type="entry name" value="TRAP_DctP_sf"/>
</dbReference>
<dbReference type="OrthoDB" id="9803763at2"/>
<dbReference type="NCBIfam" id="TIGR00787">
    <property type="entry name" value="dctP"/>
    <property type="match status" value="1"/>
</dbReference>
<dbReference type="Pfam" id="PF03480">
    <property type="entry name" value="DctP"/>
    <property type="match status" value="1"/>
</dbReference>
<dbReference type="InterPro" id="IPR004682">
    <property type="entry name" value="TRAP_DctP"/>
</dbReference>
<dbReference type="InterPro" id="IPR006311">
    <property type="entry name" value="TAT_signal"/>
</dbReference>
<evidence type="ECO:0000256" key="2">
    <source>
        <dbReference type="ARBA" id="ARBA00009023"/>
    </source>
</evidence>
<evidence type="ECO:0000256" key="3">
    <source>
        <dbReference type="ARBA" id="ARBA00022448"/>
    </source>
</evidence>
<dbReference type="RefSeq" id="WP_105732483.1">
    <property type="nucleotide sequence ID" value="NZ_PVBT01000001.1"/>
</dbReference>
<comment type="subcellular location">
    <subcellularLocation>
        <location evidence="1">Cell envelope</location>
    </subcellularLocation>
</comment>
<keyword evidence="6" id="KW-1185">Reference proteome</keyword>
<keyword evidence="3" id="KW-0813">Transport</keyword>
<dbReference type="PIRSF" id="PIRSF006470">
    <property type="entry name" value="DctB"/>
    <property type="match status" value="1"/>
</dbReference>
<dbReference type="Gene3D" id="3.40.190.170">
    <property type="entry name" value="Bacterial extracellular solute-binding protein, family 7"/>
    <property type="match status" value="1"/>
</dbReference>
<dbReference type="AlphaFoldDB" id="A0A2S9JY19"/>
<proteinExistence type="inferred from homology"/>
<dbReference type="PANTHER" id="PTHR33376:SF4">
    <property type="entry name" value="SIALIC ACID-BINDING PERIPLASMIC PROTEIN SIAP"/>
    <property type="match status" value="1"/>
</dbReference>
<accession>A0A2S9JY19</accession>
<gene>
    <name evidence="5" type="ORF">C5750_03690</name>
</gene>